<evidence type="ECO:0000256" key="1">
    <source>
        <dbReference type="ARBA" id="ARBA00004370"/>
    </source>
</evidence>
<evidence type="ECO:0000313" key="8">
    <source>
        <dbReference type="Proteomes" id="UP000030693"/>
    </source>
</evidence>
<dbReference type="OrthoDB" id="196717at2759"/>
<evidence type="ECO:0000256" key="5">
    <source>
        <dbReference type="RuleBase" id="RU003750"/>
    </source>
</evidence>
<dbReference type="InterPro" id="IPR014472">
    <property type="entry name" value="CHOPT"/>
</dbReference>
<accession>A0A058ZAW5</accession>
<evidence type="ECO:0000256" key="6">
    <source>
        <dbReference type="SAM" id="Phobius"/>
    </source>
</evidence>
<dbReference type="InterPro" id="IPR048254">
    <property type="entry name" value="CDP_ALCOHOL_P_TRANSF_CS"/>
</dbReference>
<dbReference type="InterPro" id="IPR043130">
    <property type="entry name" value="CDP-OH_PTrfase_TM_dom"/>
</dbReference>
<dbReference type="AlphaFoldDB" id="A0A058ZAW5"/>
<gene>
    <name evidence="7" type="ORF">H696_02013</name>
</gene>
<keyword evidence="8" id="KW-1185">Reference proteome</keyword>
<dbReference type="GO" id="GO:0016780">
    <property type="term" value="F:phosphotransferase activity, for other substituted phosphate groups"/>
    <property type="evidence" value="ECO:0007669"/>
    <property type="project" value="InterPro"/>
</dbReference>
<dbReference type="PANTHER" id="PTHR10414">
    <property type="entry name" value="ETHANOLAMINEPHOSPHOTRANSFERASE"/>
    <property type="match status" value="1"/>
</dbReference>
<organism evidence="7">
    <name type="scientific">Fonticula alba</name>
    <name type="common">Slime mold</name>
    <dbReference type="NCBI Taxonomy" id="691883"/>
    <lineage>
        <taxon>Eukaryota</taxon>
        <taxon>Rotosphaerida</taxon>
        <taxon>Fonticulaceae</taxon>
        <taxon>Fonticula</taxon>
    </lineage>
</organism>
<dbReference type="PANTHER" id="PTHR10414:SF37">
    <property type="entry name" value="BB IN A BOXCAR, ISOFORM C"/>
    <property type="match status" value="1"/>
</dbReference>
<dbReference type="RefSeq" id="XP_009494186.1">
    <property type="nucleotide sequence ID" value="XM_009495911.1"/>
</dbReference>
<dbReference type="InterPro" id="IPR000462">
    <property type="entry name" value="CDP-OH_P_trans"/>
</dbReference>
<proteinExistence type="inferred from homology"/>
<evidence type="ECO:0000256" key="3">
    <source>
        <dbReference type="ARBA" id="ARBA00022679"/>
    </source>
</evidence>
<dbReference type="Proteomes" id="UP000030693">
    <property type="component" value="Unassembled WGS sequence"/>
</dbReference>
<keyword evidence="6" id="KW-1133">Transmembrane helix</keyword>
<feature type="transmembrane region" description="Helical" evidence="6">
    <location>
        <begin position="56"/>
        <end position="75"/>
    </location>
</feature>
<evidence type="ECO:0000256" key="4">
    <source>
        <dbReference type="ARBA" id="ARBA00023136"/>
    </source>
</evidence>
<dbReference type="STRING" id="691883.A0A058ZAW5"/>
<dbReference type="GeneID" id="20526738"/>
<comment type="subcellular location">
    <subcellularLocation>
        <location evidence="1">Membrane</location>
    </subcellularLocation>
</comment>
<evidence type="ECO:0000313" key="7">
    <source>
        <dbReference type="EMBL" id="KCV71063.1"/>
    </source>
</evidence>
<dbReference type="Pfam" id="PF01066">
    <property type="entry name" value="CDP-OH_P_transf"/>
    <property type="match status" value="1"/>
</dbReference>
<reference evidence="7" key="1">
    <citation type="submission" date="2013-04" db="EMBL/GenBank/DDBJ databases">
        <title>The Genome Sequence of Fonticula alba ATCC 38817.</title>
        <authorList>
            <consortium name="The Broad Institute Genomics Platform"/>
            <person name="Russ C."/>
            <person name="Cuomo C."/>
            <person name="Burger G."/>
            <person name="Gray M.W."/>
            <person name="Holland P.W.H."/>
            <person name="King N."/>
            <person name="Lang F.B.F."/>
            <person name="Roger A.J."/>
            <person name="Ruiz-Trillo I."/>
            <person name="Brown M."/>
            <person name="Walker B."/>
            <person name="Young S."/>
            <person name="Zeng Q."/>
            <person name="Gargeya S."/>
            <person name="Fitzgerald M."/>
            <person name="Haas B."/>
            <person name="Abouelleil A."/>
            <person name="Allen A.W."/>
            <person name="Alvarado L."/>
            <person name="Arachchi H.M."/>
            <person name="Berlin A.M."/>
            <person name="Chapman S.B."/>
            <person name="Gainer-Dewar J."/>
            <person name="Goldberg J."/>
            <person name="Griggs A."/>
            <person name="Gujja S."/>
            <person name="Hansen M."/>
            <person name="Howarth C."/>
            <person name="Imamovic A."/>
            <person name="Ireland A."/>
            <person name="Larimer J."/>
            <person name="McCowan C."/>
            <person name="Murphy C."/>
            <person name="Pearson M."/>
            <person name="Poon T.W."/>
            <person name="Priest M."/>
            <person name="Roberts A."/>
            <person name="Saif S."/>
            <person name="Shea T."/>
            <person name="Sisk P."/>
            <person name="Sykes S."/>
            <person name="Wortman J."/>
            <person name="Nusbaum C."/>
            <person name="Birren B."/>
        </authorList>
    </citation>
    <scope>NUCLEOTIDE SEQUENCE [LARGE SCALE GENOMIC DNA]</scope>
    <source>
        <strain evidence="7">ATCC 38817</strain>
    </source>
</reference>
<keyword evidence="3 5" id="KW-0808">Transferase</keyword>
<dbReference type="GO" id="GO:0008654">
    <property type="term" value="P:phospholipid biosynthetic process"/>
    <property type="evidence" value="ECO:0007669"/>
    <property type="project" value="InterPro"/>
</dbReference>
<keyword evidence="6" id="KW-0812">Transmembrane</keyword>
<protein>
    <recommendedName>
        <fullName evidence="9">Ethanolaminephosphotransferase</fullName>
    </recommendedName>
</protein>
<sequence>MTLGLPSIRPIPADALPALLAYKYNAIDRSLLSKYVLQPYWTWLVQFVPSWVAPNLVTLTGLLFIVANVLTLWALTGLEMESSGPAWMYYWFGLGLFAYTSLDAIDGKQARKTNTSGPLGELFDHGCDAINTFLGTIIITHVTGVQNSWWHLAYLFIGTSYFFLVTWETYHTGTLALGIINGPVEGTMLLTFFFLMTGYTGQTW</sequence>
<dbReference type="PROSITE" id="PS00379">
    <property type="entry name" value="CDP_ALCOHOL_P_TRANSF"/>
    <property type="match status" value="1"/>
</dbReference>
<dbReference type="GO" id="GO:0016020">
    <property type="term" value="C:membrane"/>
    <property type="evidence" value="ECO:0007669"/>
    <property type="project" value="UniProtKB-SubCell"/>
</dbReference>
<evidence type="ECO:0000256" key="2">
    <source>
        <dbReference type="ARBA" id="ARBA00010441"/>
    </source>
</evidence>
<name>A0A058ZAW5_FONAL</name>
<comment type="similarity">
    <text evidence="2 5">Belongs to the CDP-alcohol phosphatidyltransferase class-I family.</text>
</comment>
<feature type="transmembrane region" description="Helical" evidence="6">
    <location>
        <begin position="87"/>
        <end position="105"/>
    </location>
</feature>
<feature type="transmembrane region" description="Helical" evidence="6">
    <location>
        <begin position="174"/>
        <end position="196"/>
    </location>
</feature>
<dbReference type="eggNOG" id="KOG2877">
    <property type="taxonomic scope" value="Eukaryota"/>
</dbReference>
<evidence type="ECO:0008006" key="9">
    <source>
        <dbReference type="Google" id="ProtNLM"/>
    </source>
</evidence>
<feature type="transmembrane region" description="Helical" evidence="6">
    <location>
        <begin position="149"/>
        <end position="167"/>
    </location>
</feature>
<dbReference type="Gene3D" id="1.20.120.1760">
    <property type="match status" value="1"/>
</dbReference>
<dbReference type="EMBL" id="KB932203">
    <property type="protein sequence ID" value="KCV71063.1"/>
    <property type="molecule type" value="Genomic_DNA"/>
</dbReference>
<dbReference type="OMA" id="VEANYIF"/>
<keyword evidence="4 6" id="KW-0472">Membrane</keyword>